<dbReference type="Pfam" id="PF03388">
    <property type="entry name" value="Lectin_leg-like"/>
    <property type="match status" value="1"/>
</dbReference>
<keyword evidence="2 7" id="KW-0812">Transmembrane</keyword>
<dbReference type="STRING" id="5601.A0A0D2FXY6"/>
<dbReference type="PROSITE" id="PS51328">
    <property type="entry name" value="L_LECTIN_LIKE"/>
    <property type="match status" value="1"/>
</dbReference>
<dbReference type="EMBL" id="KN846956">
    <property type="protein sequence ID" value="KIW73368.1"/>
    <property type="molecule type" value="Genomic_DNA"/>
</dbReference>
<protein>
    <recommendedName>
        <fullName evidence="9">L-type lectin-like domain-containing protein</fullName>
    </recommendedName>
</protein>
<dbReference type="HOGENOM" id="CLU_041093_1_1_1"/>
<feature type="compositionally biased region" description="Polar residues" evidence="6">
    <location>
        <begin position="277"/>
        <end position="288"/>
    </location>
</feature>
<dbReference type="GO" id="GO:0005793">
    <property type="term" value="C:endoplasmic reticulum-Golgi intermediate compartment"/>
    <property type="evidence" value="ECO:0007669"/>
    <property type="project" value="TreeGrafter"/>
</dbReference>
<evidence type="ECO:0000256" key="6">
    <source>
        <dbReference type="SAM" id="MobiDB-lite"/>
    </source>
</evidence>
<evidence type="ECO:0000313" key="10">
    <source>
        <dbReference type="EMBL" id="KIW73368.1"/>
    </source>
</evidence>
<evidence type="ECO:0000256" key="7">
    <source>
        <dbReference type="SAM" id="Phobius"/>
    </source>
</evidence>
<evidence type="ECO:0000313" key="11">
    <source>
        <dbReference type="Proteomes" id="UP000054266"/>
    </source>
</evidence>
<keyword evidence="5 7" id="KW-0472">Membrane</keyword>
<evidence type="ECO:0000256" key="1">
    <source>
        <dbReference type="ARBA" id="ARBA00004479"/>
    </source>
</evidence>
<dbReference type="PANTHER" id="PTHR12223">
    <property type="entry name" value="VESICULAR MANNOSE-BINDING LECTIN"/>
    <property type="match status" value="1"/>
</dbReference>
<evidence type="ECO:0000256" key="4">
    <source>
        <dbReference type="ARBA" id="ARBA00022989"/>
    </source>
</evidence>
<keyword evidence="3 8" id="KW-0732">Signal</keyword>
<dbReference type="FunFam" id="2.60.120.200:FF:000095">
    <property type="entry name" value="Lectin family integral membrane protein"/>
    <property type="match status" value="1"/>
</dbReference>
<evidence type="ECO:0000256" key="5">
    <source>
        <dbReference type="ARBA" id="ARBA00023136"/>
    </source>
</evidence>
<dbReference type="CDD" id="cd07308">
    <property type="entry name" value="lectin_leg-like"/>
    <property type="match status" value="1"/>
</dbReference>
<dbReference type="SUPFAM" id="SSF49899">
    <property type="entry name" value="Concanavalin A-like lectins/glucanases"/>
    <property type="match status" value="1"/>
</dbReference>
<dbReference type="PANTHER" id="PTHR12223:SF45">
    <property type="entry name" value="RE50040P"/>
    <property type="match status" value="1"/>
</dbReference>
<dbReference type="GO" id="GO:0005537">
    <property type="term" value="F:D-mannose binding"/>
    <property type="evidence" value="ECO:0007669"/>
    <property type="project" value="TreeGrafter"/>
</dbReference>
<evidence type="ECO:0000256" key="2">
    <source>
        <dbReference type="ARBA" id="ARBA00022692"/>
    </source>
</evidence>
<keyword evidence="11" id="KW-1185">Reference proteome</keyword>
<feature type="chain" id="PRO_5002242440" description="L-type lectin-like domain-containing protein" evidence="8">
    <location>
        <begin position="24"/>
        <end position="329"/>
    </location>
</feature>
<feature type="domain" description="L-type lectin-like" evidence="9">
    <location>
        <begin position="33"/>
        <end position="261"/>
    </location>
</feature>
<evidence type="ECO:0000256" key="3">
    <source>
        <dbReference type="ARBA" id="ARBA00022729"/>
    </source>
</evidence>
<feature type="region of interest" description="Disordered" evidence="6">
    <location>
        <begin position="265"/>
        <end position="289"/>
    </location>
</feature>
<feature type="signal peptide" evidence="8">
    <location>
        <begin position="1"/>
        <end position="23"/>
    </location>
</feature>
<dbReference type="InterPro" id="IPR013320">
    <property type="entry name" value="ConA-like_dom_sf"/>
</dbReference>
<dbReference type="GO" id="GO:0006888">
    <property type="term" value="P:endoplasmic reticulum to Golgi vesicle-mediated transport"/>
    <property type="evidence" value="ECO:0007669"/>
    <property type="project" value="TreeGrafter"/>
</dbReference>
<gene>
    <name evidence="10" type="ORF">PV04_01496</name>
</gene>
<proteinExistence type="predicted"/>
<sequence length="329" mass="36533">MKWPSSMWSSLWLLAAYAVGTRAAVEADPEMKSVALRTHSLQSPYLDSDMSSRWFDFGGDTIIRTDKYIRLASDLPSQSGWIFSRIPLTATNWEIEFEFAIHGKGHLHGDGFALWITKDRAQPGNVFGHKDQFEGLGIFFDTYKNNRPGVVFPYVMGMLGDGKTTYDAANDGKANEIGGCSARGLRGAAVPTKAKLTYFQDKSLSLQLQYKAPDAWIDCFSITPTADQPLKMPNTVYLGFSAHTGELSDNFDIISVETRNLYSPVAAQSGRDKHSQNRSSGRGRSPKQQGGGWGWFFFKVLLFAGVAGGGYVGYKKYKEKQRYDGFKGF</sequence>
<accession>A0A0D2FXY6</accession>
<name>A0A0D2FXY6_9EURO</name>
<evidence type="ECO:0000256" key="8">
    <source>
        <dbReference type="SAM" id="SignalP"/>
    </source>
</evidence>
<comment type="subcellular location">
    <subcellularLocation>
        <location evidence="1">Membrane</location>
        <topology evidence="1">Single-pass type I membrane protein</topology>
    </subcellularLocation>
</comment>
<reference evidence="10 11" key="1">
    <citation type="submission" date="2015-01" db="EMBL/GenBank/DDBJ databases">
        <title>The Genome Sequence of Capronia semiimmersa CBS27337.</title>
        <authorList>
            <consortium name="The Broad Institute Genomics Platform"/>
            <person name="Cuomo C."/>
            <person name="de Hoog S."/>
            <person name="Gorbushina A."/>
            <person name="Stielow B."/>
            <person name="Teixiera M."/>
            <person name="Abouelleil A."/>
            <person name="Chapman S.B."/>
            <person name="Priest M."/>
            <person name="Young S.K."/>
            <person name="Wortman J."/>
            <person name="Nusbaum C."/>
            <person name="Birren B."/>
        </authorList>
    </citation>
    <scope>NUCLEOTIDE SEQUENCE [LARGE SCALE GENOMIC DNA]</scope>
    <source>
        <strain evidence="10 11">CBS 27337</strain>
    </source>
</reference>
<dbReference type="GO" id="GO:0005789">
    <property type="term" value="C:endoplasmic reticulum membrane"/>
    <property type="evidence" value="ECO:0007669"/>
    <property type="project" value="TreeGrafter"/>
</dbReference>
<dbReference type="InterPro" id="IPR051136">
    <property type="entry name" value="Intracellular_Lectin-GPT"/>
</dbReference>
<dbReference type="AlphaFoldDB" id="A0A0D2FXY6"/>
<evidence type="ECO:0000259" key="9">
    <source>
        <dbReference type="PROSITE" id="PS51328"/>
    </source>
</evidence>
<organism evidence="10 11">
    <name type="scientific">Phialophora macrospora</name>
    <dbReference type="NCBI Taxonomy" id="1851006"/>
    <lineage>
        <taxon>Eukaryota</taxon>
        <taxon>Fungi</taxon>
        <taxon>Dikarya</taxon>
        <taxon>Ascomycota</taxon>
        <taxon>Pezizomycotina</taxon>
        <taxon>Eurotiomycetes</taxon>
        <taxon>Chaetothyriomycetidae</taxon>
        <taxon>Chaetothyriales</taxon>
        <taxon>Herpotrichiellaceae</taxon>
        <taxon>Phialophora</taxon>
    </lineage>
</organism>
<keyword evidence="4 7" id="KW-1133">Transmembrane helix</keyword>
<dbReference type="Gene3D" id="2.60.120.200">
    <property type="match status" value="1"/>
</dbReference>
<dbReference type="GO" id="GO:0000139">
    <property type="term" value="C:Golgi membrane"/>
    <property type="evidence" value="ECO:0007669"/>
    <property type="project" value="TreeGrafter"/>
</dbReference>
<dbReference type="Proteomes" id="UP000054266">
    <property type="component" value="Unassembled WGS sequence"/>
</dbReference>
<dbReference type="GO" id="GO:0030134">
    <property type="term" value="C:COPII-coated ER to Golgi transport vesicle"/>
    <property type="evidence" value="ECO:0007669"/>
    <property type="project" value="TreeGrafter"/>
</dbReference>
<dbReference type="InterPro" id="IPR005052">
    <property type="entry name" value="Lectin_leg"/>
</dbReference>
<feature type="transmembrane region" description="Helical" evidence="7">
    <location>
        <begin position="293"/>
        <end position="314"/>
    </location>
</feature>